<comment type="subcellular location">
    <subcellularLocation>
        <location evidence="1">Membrane</location>
        <topology evidence="1">Multi-pass membrane protein</topology>
    </subcellularLocation>
</comment>
<dbReference type="PANTHER" id="PTHR23515">
    <property type="entry name" value="HIGH-AFFINITY NITRATE TRANSPORTER 2.3"/>
    <property type="match status" value="1"/>
</dbReference>
<dbReference type="EMBL" id="WSZM01000277">
    <property type="protein sequence ID" value="KAF4036198.1"/>
    <property type="molecule type" value="Genomic_DNA"/>
</dbReference>
<organism evidence="6 7">
    <name type="scientific">Phytophthora infestans</name>
    <name type="common">Potato late blight agent</name>
    <name type="synonym">Botrytis infestans</name>
    <dbReference type="NCBI Taxonomy" id="4787"/>
    <lineage>
        <taxon>Eukaryota</taxon>
        <taxon>Sar</taxon>
        <taxon>Stramenopiles</taxon>
        <taxon>Oomycota</taxon>
        <taxon>Peronosporomycetes</taxon>
        <taxon>Peronosporales</taxon>
        <taxon>Peronosporaceae</taxon>
        <taxon>Phytophthora</taxon>
    </lineage>
</organism>
<keyword evidence="2 5" id="KW-0812">Transmembrane</keyword>
<evidence type="ECO:0000256" key="4">
    <source>
        <dbReference type="ARBA" id="ARBA00023136"/>
    </source>
</evidence>
<accession>A0A833WB78</accession>
<proteinExistence type="predicted"/>
<reference evidence="6" key="1">
    <citation type="submission" date="2020-04" db="EMBL/GenBank/DDBJ databases">
        <title>Hybrid Assembly of Korean Phytophthora infestans isolates.</title>
        <authorList>
            <person name="Prokchorchik M."/>
            <person name="Lee Y."/>
            <person name="Seo J."/>
            <person name="Cho J.-H."/>
            <person name="Park Y.-E."/>
            <person name="Jang D.-C."/>
            <person name="Im J.-S."/>
            <person name="Choi J.-G."/>
            <person name="Park H.-J."/>
            <person name="Lee G.-B."/>
            <person name="Lee Y.-G."/>
            <person name="Hong S.-Y."/>
            <person name="Cho K."/>
            <person name="Sohn K.H."/>
        </authorList>
    </citation>
    <scope>NUCLEOTIDE SEQUENCE</scope>
    <source>
        <strain evidence="6">KR_1_A1</strain>
    </source>
</reference>
<dbReference type="GO" id="GO:0015112">
    <property type="term" value="F:nitrate transmembrane transporter activity"/>
    <property type="evidence" value="ECO:0007669"/>
    <property type="project" value="InterPro"/>
</dbReference>
<dbReference type="GO" id="GO:0016020">
    <property type="term" value="C:membrane"/>
    <property type="evidence" value="ECO:0007669"/>
    <property type="project" value="UniProtKB-SubCell"/>
</dbReference>
<name>A0A833WB78_PHYIN</name>
<evidence type="ECO:0000256" key="1">
    <source>
        <dbReference type="ARBA" id="ARBA00004141"/>
    </source>
</evidence>
<evidence type="ECO:0000256" key="5">
    <source>
        <dbReference type="SAM" id="Phobius"/>
    </source>
</evidence>
<comment type="caution">
    <text evidence="6">The sequence shown here is derived from an EMBL/GenBank/DDBJ whole genome shotgun (WGS) entry which is preliminary data.</text>
</comment>
<protein>
    <submittedName>
        <fullName evidence="6">Putative nitrate transporter</fullName>
    </submittedName>
</protein>
<sequence>MLRPHMRIFYLSWMSGIMGFLGWYVIPPLMPVIKTQLGLTEGEVLNSDIASTASTIMHQAHFWTSLVLRLGRARCCGLVLFQLSVPP</sequence>
<evidence type="ECO:0000313" key="6">
    <source>
        <dbReference type="EMBL" id="KAF4036198.1"/>
    </source>
</evidence>
<keyword evidence="4 5" id="KW-0472">Membrane</keyword>
<keyword evidence="3 5" id="KW-1133">Transmembrane helix</keyword>
<evidence type="ECO:0000256" key="2">
    <source>
        <dbReference type="ARBA" id="ARBA00022692"/>
    </source>
</evidence>
<dbReference type="SUPFAM" id="SSF103473">
    <property type="entry name" value="MFS general substrate transporter"/>
    <property type="match status" value="1"/>
</dbReference>
<dbReference type="Proteomes" id="UP000602510">
    <property type="component" value="Unassembled WGS sequence"/>
</dbReference>
<evidence type="ECO:0000313" key="7">
    <source>
        <dbReference type="Proteomes" id="UP000602510"/>
    </source>
</evidence>
<evidence type="ECO:0000256" key="3">
    <source>
        <dbReference type="ARBA" id="ARBA00022989"/>
    </source>
</evidence>
<feature type="transmembrane region" description="Helical" evidence="5">
    <location>
        <begin position="7"/>
        <end position="26"/>
    </location>
</feature>
<dbReference type="AlphaFoldDB" id="A0A833WB78"/>
<dbReference type="InterPro" id="IPR044772">
    <property type="entry name" value="NO3_transporter"/>
</dbReference>
<keyword evidence="7" id="KW-1185">Reference proteome</keyword>
<dbReference type="InterPro" id="IPR036259">
    <property type="entry name" value="MFS_trans_sf"/>
</dbReference>
<gene>
    <name evidence="6" type="ORF">GN244_ATG11769</name>
</gene>